<sequence>MGITFMVGYVAPQWFSMWAAAVAANMVVVAAHPVSHISRTHGGVDGPVAGCGEGDEHLWTIGHCYRDVVVAAGHASVHE</sequence>
<protein>
    <submittedName>
        <fullName evidence="2">Uncharacterized protein</fullName>
    </submittedName>
</protein>
<keyword evidence="1" id="KW-1133">Transmembrane helix</keyword>
<reference evidence="2 3" key="1">
    <citation type="journal article" date="2019" name="Emerg. Microbes Infect.">
        <title>Comprehensive subspecies identification of 175 nontuberculous mycobacteria species based on 7547 genomic profiles.</title>
        <authorList>
            <person name="Matsumoto Y."/>
            <person name="Kinjo T."/>
            <person name="Motooka D."/>
            <person name="Nabeya D."/>
            <person name="Jung N."/>
            <person name="Uechi K."/>
            <person name="Horii T."/>
            <person name="Iida T."/>
            <person name="Fujita J."/>
            <person name="Nakamura S."/>
        </authorList>
    </citation>
    <scope>NUCLEOTIDE SEQUENCE [LARGE SCALE GENOMIC DNA]</scope>
    <source>
        <strain evidence="2 3">JCM 6399</strain>
    </source>
</reference>
<evidence type="ECO:0000256" key="1">
    <source>
        <dbReference type="SAM" id="Phobius"/>
    </source>
</evidence>
<accession>A0A9W4BCN2</accession>
<dbReference type="KEGG" id="mgau:MGALJ_13960"/>
<keyword evidence="3" id="KW-1185">Reference proteome</keyword>
<keyword evidence="1" id="KW-0472">Membrane</keyword>
<proteinExistence type="predicted"/>
<organism evidence="2 3">
    <name type="scientific">Mycobacterium gallinarum</name>
    <dbReference type="NCBI Taxonomy" id="39689"/>
    <lineage>
        <taxon>Bacteria</taxon>
        <taxon>Bacillati</taxon>
        <taxon>Actinomycetota</taxon>
        <taxon>Actinomycetes</taxon>
        <taxon>Mycobacteriales</taxon>
        <taxon>Mycobacteriaceae</taxon>
        <taxon>Mycobacterium</taxon>
    </lineage>
</organism>
<evidence type="ECO:0000313" key="2">
    <source>
        <dbReference type="EMBL" id="BBY91727.1"/>
    </source>
</evidence>
<dbReference type="Proteomes" id="UP000465785">
    <property type="component" value="Chromosome"/>
</dbReference>
<feature type="transmembrane region" description="Helical" evidence="1">
    <location>
        <begin position="15"/>
        <end position="34"/>
    </location>
</feature>
<name>A0A9W4BCN2_9MYCO</name>
<evidence type="ECO:0000313" key="3">
    <source>
        <dbReference type="Proteomes" id="UP000465785"/>
    </source>
</evidence>
<dbReference type="EMBL" id="AP022601">
    <property type="protein sequence ID" value="BBY91727.1"/>
    <property type="molecule type" value="Genomic_DNA"/>
</dbReference>
<dbReference type="AlphaFoldDB" id="A0A9W4BCN2"/>
<gene>
    <name evidence="2" type="ORF">MGALJ_13960</name>
</gene>
<keyword evidence="1" id="KW-0812">Transmembrane</keyword>